<dbReference type="EMBL" id="MU006093">
    <property type="protein sequence ID" value="KAF2840060.1"/>
    <property type="molecule type" value="Genomic_DNA"/>
</dbReference>
<evidence type="ECO:0000313" key="2">
    <source>
        <dbReference type="EMBL" id="KAF2840060.1"/>
    </source>
</evidence>
<reference evidence="2" key="1">
    <citation type="journal article" date="2020" name="Stud. Mycol.">
        <title>101 Dothideomycetes genomes: a test case for predicting lifestyles and emergence of pathogens.</title>
        <authorList>
            <person name="Haridas S."/>
            <person name="Albert R."/>
            <person name="Binder M."/>
            <person name="Bloem J."/>
            <person name="Labutti K."/>
            <person name="Salamov A."/>
            <person name="Andreopoulos B."/>
            <person name="Baker S."/>
            <person name="Barry K."/>
            <person name="Bills G."/>
            <person name="Bluhm B."/>
            <person name="Cannon C."/>
            <person name="Castanera R."/>
            <person name="Culley D."/>
            <person name="Daum C."/>
            <person name="Ezra D."/>
            <person name="Gonzalez J."/>
            <person name="Henrissat B."/>
            <person name="Kuo A."/>
            <person name="Liang C."/>
            <person name="Lipzen A."/>
            <person name="Lutzoni F."/>
            <person name="Magnuson J."/>
            <person name="Mondo S."/>
            <person name="Nolan M."/>
            <person name="Ohm R."/>
            <person name="Pangilinan J."/>
            <person name="Park H.-J."/>
            <person name="Ramirez L."/>
            <person name="Alfaro M."/>
            <person name="Sun H."/>
            <person name="Tritt A."/>
            <person name="Yoshinaga Y."/>
            <person name="Zwiers L.-H."/>
            <person name="Turgeon B."/>
            <person name="Goodwin S."/>
            <person name="Spatafora J."/>
            <person name="Crous P."/>
            <person name="Grigoriev I."/>
        </authorList>
    </citation>
    <scope>NUCLEOTIDE SEQUENCE</scope>
    <source>
        <strain evidence="2">CBS 101060</strain>
    </source>
</reference>
<evidence type="ECO:0000259" key="1">
    <source>
        <dbReference type="PROSITE" id="PS50280"/>
    </source>
</evidence>
<sequence>LCIYTDADYQNGRGMSILTTPDIASFVARHSRAYGSYPYDISYRQKLPFFDQKRIKYQLIEKPGRGIGVFANGTFRPGEIILNSYPTIAIHQKAIHVLPHNIRQAMQWHTMSQLPKKTQDLTRSLAKQGRGDDEIEDLLKTNAIGQSYAWDDENRHTILAPEIARINHDCRPNAIYRTDDSGIAQEVSALMLIKPGEEITFSYAPSELGHNARRKYLKDNWGFDCECSLCTATPERTKISDGRLRKIEELSNTLPELDDKSSFLAILGEIIDLYNKEGLIAPLGTYYQLAALTASELGLLEPTKKYAKLAVKQFEMTSGFETQEGRDMALLLSNPEKHPSW</sequence>
<dbReference type="SMART" id="SM00317">
    <property type="entry name" value="SET"/>
    <property type="match status" value="1"/>
</dbReference>
<proteinExistence type="predicted"/>
<protein>
    <submittedName>
        <fullName evidence="2">SET domain-containing protein</fullName>
    </submittedName>
</protein>
<organism evidence="2 3">
    <name type="scientific">Patellaria atrata CBS 101060</name>
    <dbReference type="NCBI Taxonomy" id="1346257"/>
    <lineage>
        <taxon>Eukaryota</taxon>
        <taxon>Fungi</taxon>
        <taxon>Dikarya</taxon>
        <taxon>Ascomycota</taxon>
        <taxon>Pezizomycotina</taxon>
        <taxon>Dothideomycetes</taxon>
        <taxon>Dothideomycetes incertae sedis</taxon>
        <taxon>Patellariales</taxon>
        <taxon>Patellariaceae</taxon>
        <taxon>Patellaria</taxon>
    </lineage>
</organism>
<feature type="domain" description="SET" evidence="1">
    <location>
        <begin position="48"/>
        <end position="204"/>
    </location>
</feature>
<dbReference type="InterPro" id="IPR053185">
    <property type="entry name" value="SET_domain_protein"/>
</dbReference>
<dbReference type="InterPro" id="IPR001214">
    <property type="entry name" value="SET_dom"/>
</dbReference>
<dbReference type="Pfam" id="PF00856">
    <property type="entry name" value="SET"/>
    <property type="match status" value="1"/>
</dbReference>
<dbReference type="CDD" id="cd20071">
    <property type="entry name" value="SET_SMYD"/>
    <property type="match status" value="1"/>
</dbReference>
<dbReference type="OrthoDB" id="1028014at2759"/>
<dbReference type="Gene3D" id="2.170.270.10">
    <property type="entry name" value="SET domain"/>
    <property type="match status" value="1"/>
</dbReference>
<dbReference type="PROSITE" id="PS50280">
    <property type="entry name" value="SET"/>
    <property type="match status" value="1"/>
</dbReference>
<gene>
    <name evidence="2" type="ORF">M501DRAFT_923682</name>
</gene>
<evidence type="ECO:0000313" key="3">
    <source>
        <dbReference type="Proteomes" id="UP000799429"/>
    </source>
</evidence>
<feature type="non-terminal residue" evidence="2">
    <location>
        <position position="1"/>
    </location>
</feature>
<dbReference type="PANTHER" id="PTHR47332:SF6">
    <property type="entry name" value="SET DOMAIN-CONTAINING PROTEIN"/>
    <property type="match status" value="1"/>
</dbReference>
<dbReference type="AlphaFoldDB" id="A0A9P4VS42"/>
<dbReference type="InterPro" id="IPR046341">
    <property type="entry name" value="SET_dom_sf"/>
</dbReference>
<dbReference type="Proteomes" id="UP000799429">
    <property type="component" value="Unassembled WGS sequence"/>
</dbReference>
<comment type="caution">
    <text evidence="2">The sequence shown here is derived from an EMBL/GenBank/DDBJ whole genome shotgun (WGS) entry which is preliminary data.</text>
</comment>
<keyword evidence="3" id="KW-1185">Reference proteome</keyword>
<dbReference type="PANTHER" id="PTHR47332">
    <property type="entry name" value="SET DOMAIN-CONTAINING PROTEIN 5"/>
    <property type="match status" value="1"/>
</dbReference>
<dbReference type="SUPFAM" id="SSF82199">
    <property type="entry name" value="SET domain"/>
    <property type="match status" value="1"/>
</dbReference>
<feature type="non-terminal residue" evidence="2">
    <location>
        <position position="341"/>
    </location>
</feature>
<accession>A0A9P4VS42</accession>
<name>A0A9P4VS42_9PEZI</name>